<gene>
    <name evidence="1" type="ORF">G9470_02020</name>
</gene>
<dbReference type="RefSeq" id="WP_170819941.1">
    <property type="nucleotide sequence ID" value="NZ_JAAOXG010000002.1"/>
</dbReference>
<accession>A0ABX1VLG6</accession>
<protein>
    <submittedName>
        <fullName evidence="1">Uncharacterized protein</fullName>
    </submittedName>
</protein>
<sequence length="168" mass="18449">MDDISDDAASTRIVGAVSNVWGIGQYLKNADINDSGQFKKLNRIAEIVGSLDRDGCRIFEGALNAESVNSLDDVIAIGERLDQYLLLSEVSTDRELGVYLVETGLMPFDENVQPYLDYSRIGIEYYANHGGAYATGGYVLRRDSAEQALQDIVDARQDRQTLGGMEMG</sequence>
<dbReference type="EMBL" id="JAAOXG010000002">
    <property type="protein sequence ID" value="NNJ28579.1"/>
    <property type="molecule type" value="Genomic_DNA"/>
</dbReference>
<evidence type="ECO:0000313" key="2">
    <source>
        <dbReference type="Proteomes" id="UP000539052"/>
    </source>
</evidence>
<reference evidence="1 2" key="1">
    <citation type="submission" date="2020-03" db="EMBL/GenBank/DDBJ databases">
        <title>Genome Sequence of industrial isolate, B5A.</title>
        <authorList>
            <person name="Sharma S."/>
            <person name="Patil P.B."/>
            <person name="Korpole S."/>
        </authorList>
    </citation>
    <scope>NUCLEOTIDE SEQUENCE [LARGE SCALE GENOMIC DNA]</scope>
    <source>
        <strain evidence="1 2">PI-S10-B5A</strain>
    </source>
</reference>
<keyword evidence="2" id="KW-1185">Reference proteome</keyword>
<proteinExistence type="predicted"/>
<name>A0ABX1VLG6_9FIRM</name>
<evidence type="ECO:0000313" key="1">
    <source>
        <dbReference type="EMBL" id="NNJ28579.1"/>
    </source>
</evidence>
<organism evidence="1 2">
    <name type="scientific">Lacrimispora defluvii</name>
    <dbReference type="NCBI Taxonomy" id="2719233"/>
    <lineage>
        <taxon>Bacteria</taxon>
        <taxon>Bacillati</taxon>
        <taxon>Bacillota</taxon>
        <taxon>Clostridia</taxon>
        <taxon>Lachnospirales</taxon>
        <taxon>Lachnospiraceae</taxon>
        <taxon>Lacrimispora</taxon>
    </lineage>
</organism>
<comment type="caution">
    <text evidence="1">The sequence shown here is derived from an EMBL/GenBank/DDBJ whole genome shotgun (WGS) entry which is preliminary data.</text>
</comment>
<dbReference type="Proteomes" id="UP000539052">
    <property type="component" value="Unassembled WGS sequence"/>
</dbReference>